<dbReference type="InterPro" id="IPR002938">
    <property type="entry name" value="FAD-bd"/>
</dbReference>
<dbReference type="OrthoDB" id="2431938at2759"/>
<accession>A0A2A9PF20</accession>
<evidence type="ECO:0000256" key="1">
    <source>
        <dbReference type="ARBA" id="ARBA00001974"/>
    </source>
</evidence>
<comment type="cofactor">
    <cofactor evidence="1">
        <name>FAD</name>
        <dbReference type="ChEBI" id="CHEBI:57692"/>
    </cofactor>
</comment>
<dbReference type="AlphaFoldDB" id="A0A2A9PF20"/>
<dbReference type="SUPFAM" id="SSF51905">
    <property type="entry name" value="FAD/NAD(P)-binding domain"/>
    <property type="match status" value="1"/>
</dbReference>
<dbReference type="PANTHER" id="PTHR47356:SF2">
    <property type="entry name" value="FAD-BINDING DOMAIN-CONTAINING PROTEIN-RELATED"/>
    <property type="match status" value="1"/>
</dbReference>
<dbReference type="STRING" id="268505.A0A2A9PF20"/>
<keyword evidence="5" id="KW-0560">Oxidoreductase</keyword>
<keyword evidence="6" id="KW-0503">Monooxygenase</keyword>
<dbReference type="GO" id="GO:0004497">
    <property type="term" value="F:monooxygenase activity"/>
    <property type="evidence" value="ECO:0007669"/>
    <property type="project" value="UniProtKB-KW"/>
</dbReference>
<dbReference type="PRINTS" id="PR00420">
    <property type="entry name" value="RNGMNOXGNASE"/>
</dbReference>
<protein>
    <recommendedName>
        <fullName evidence="8">FAD-binding domain-containing protein</fullName>
    </recommendedName>
</protein>
<organism evidence="9 10">
    <name type="scientific">Ophiocordyceps unilateralis</name>
    <name type="common">Zombie-ant fungus</name>
    <name type="synonym">Torrubia unilateralis</name>
    <dbReference type="NCBI Taxonomy" id="268505"/>
    <lineage>
        <taxon>Eukaryota</taxon>
        <taxon>Fungi</taxon>
        <taxon>Dikarya</taxon>
        <taxon>Ascomycota</taxon>
        <taxon>Pezizomycotina</taxon>
        <taxon>Sordariomycetes</taxon>
        <taxon>Hypocreomycetidae</taxon>
        <taxon>Hypocreales</taxon>
        <taxon>Ophiocordycipitaceae</taxon>
        <taxon>Ophiocordyceps</taxon>
    </lineage>
</organism>
<evidence type="ECO:0000313" key="9">
    <source>
        <dbReference type="EMBL" id="PFH59493.1"/>
    </source>
</evidence>
<evidence type="ECO:0000256" key="4">
    <source>
        <dbReference type="ARBA" id="ARBA00022827"/>
    </source>
</evidence>
<name>A0A2A9PF20_OPHUN</name>
<comment type="caution">
    <text evidence="9">The sequence shown here is derived from an EMBL/GenBank/DDBJ whole genome shotgun (WGS) entry which is preliminary data.</text>
</comment>
<keyword evidence="7" id="KW-0812">Transmembrane</keyword>
<evidence type="ECO:0000256" key="7">
    <source>
        <dbReference type="SAM" id="Phobius"/>
    </source>
</evidence>
<evidence type="ECO:0000256" key="5">
    <source>
        <dbReference type="ARBA" id="ARBA00023002"/>
    </source>
</evidence>
<proteinExistence type="inferred from homology"/>
<keyword evidence="4" id="KW-0274">FAD</keyword>
<evidence type="ECO:0000256" key="6">
    <source>
        <dbReference type="ARBA" id="ARBA00023033"/>
    </source>
</evidence>
<feature type="domain" description="FAD-binding" evidence="8">
    <location>
        <begin position="12"/>
        <end position="349"/>
    </location>
</feature>
<dbReference type="Gene3D" id="3.50.50.60">
    <property type="entry name" value="FAD/NAD(P)-binding domain"/>
    <property type="match status" value="1"/>
</dbReference>
<dbReference type="InterPro" id="IPR036188">
    <property type="entry name" value="FAD/NAD-bd_sf"/>
</dbReference>
<sequence length="467" mass="51527">MTPLATMPRDDFKVLIIGGSIAGLTLAHCLEKLNMSYEILEQGRDISPQLGASVGVLPNGARILDQLGIFDEVEEAIEPLTFARIRFPDGFFFHSQYPSVLRSRFGYPLAFLERQRFLEILYEKLEGKKHVHTGQRVVRVDDEGDRAVVRTADGKEHFGHLVVGADGVHSIVRSEIWRHDREAGTGMVTEKEKSSLRIDYACVYGISSGVQGVAAGVQLSLLDHGLTIHVFNGKDTKAYWFVIIKTDRIYEQGERRQYSAEDARKTCESISSKLIDENLAFGHLWERCQVCTMTPLEEGNFETWNRGRLVCVGDAVRKVTPNIGQGANMAIEDVAALANALWEQERPRKPASIGAAVGAVRLHRTRAVCRQSEFLTRMQAHQGLLKQLLVRYLLPALHDIPAGSSAVVLGGAQRLAFAPLPERASKQASSWALARTLVAAFAPRPVVAALLCIAALVAWAAVQAISW</sequence>
<dbReference type="EMBL" id="LAZP02000194">
    <property type="protein sequence ID" value="PFH59493.1"/>
    <property type="molecule type" value="Genomic_DNA"/>
</dbReference>
<gene>
    <name evidence="9" type="ORF">XA68_12253</name>
</gene>
<dbReference type="Proteomes" id="UP000037136">
    <property type="component" value="Unassembled WGS sequence"/>
</dbReference>
<dbReference type="Pfam" id="PF01494">
    <property type="entry name" value="FAD_binding_3"/>
    <property type="match status" value="1"/>
</dbReference>
<dbReference type="InterPro" id="IPR050562">
    <property type="entry name" value="FAD_mOase_fung"/>
</dbReference>
<evidence type="ECO:0000259" key="8">
    <source>
        <dbReference type="Pfam" id="PF01494"/>
    </source>
</evidence>
<keyword evidence="10" id="KW-1185">Reference proteome</keyword>
<keyword evidence="7" id="KW-0472">Membrane</keyword>
<keyword evidence="3" id="KW-0285">Flavoprotein</keyword>
<keyword evidence="7" id="KW-1133">Transmembrane helix</keyword>
<evidence type="ECO:0000256" key="3">
    <source>
        <dbReference type="ARBA" id="ARBA00022630"/>
    </source>
</evidence>
<comment type="similarity">
    <text evidence="2">Belongs to the paxM FAD-dependent monooxygenase family.</text>
</comment>
<dbReference type="GO" id="GO:0071949">
    <property type="term" value="F:FAD binding"/>
    <property type="evidence" value="ECO:0007669"/>
    <property type="project" value="InterPro"/>
</dbReference>
<evidence type="ECO:0000313" key="10">
    <source>
        <dbReference type="Proteomes" id="UP000037136"/>
    </source>
</evidence>
<dbReference type="PANTHER" id="PTHR47356">
    <property type="entry name" value="FAD-DEPENDENT MONOOXYGENASE ASQG-RELATED"/>
    <property type="match status" value="1"/>
</dbReference>
<evidence type="ECO:0000256" key="2">
    <source>
        <dbReference type="ARBA" id="ARBA00007992"/>
    </source>
</evidence>
<reference evidence="9 10" key="1">
    <citation type="journal article" date="2015" name="BMC Genomics">
        <title>Gene expression during zombie ant biting behavior reflects the complexity underlying fungal parasitic behavioral manipulation.</title>
        <authorList>
            <person name="de Bekker C."/>
            <person name="Ohm R.A."/>
            <person name="Loreto R.G."/>
            <person name="Sebastian A."/>
            <person name="Albert I."/>
            <person name="Merrow M."/>
            <person name="Brachmann A."/>
            <person name="Hughes D.P."/>
        </authorList>
    </citation>
    <scope>NUCLEOTIDE SEQUENCE [LARGE SCALE GENOMIC DNA]</scope>
    <source>
        <strain evidence="9 10">SC16a</strain>
    </source>
</reference>
<feature type="transmembrane region" description="Helical" evidence="7">
    <location>
        <begin position="446"/>
        <end position="465"/>
    </location>
</feature>
<reference evidence="9 10" key="2">
    <citation type="journal article" date="2017" name="Sci. Rep.">
        <title>Ant-infecting Ophiocordyceps genomes reveal a high diversity of potential behavioral manipulation genes and a possible major role for enterotoxins.</title>
        <authorList>
            <person name="de Bekker C."/>
            <person name="Ohm R.A."/>
            <person name="Evans H.C."/>
            <person name="Brachmann A."/>
            <person name="Hughes D.P."/>
        </authorList>
    </citation>
    <scope>NUCLEOTIDE SEQUENCE [LARGE SCALE GENOMIC DNA]</scope>
    <source>
        <strain evidence="9 10">SC16a</strain>
    </source>
</reference>